<name>A0A4R5QNZ9_9PROT</name>
<evidence type="ECO:0000256" key="2">
    <source>
        <dbReference type="SAM" id="Phobius"/>
    </source>
</evidence>
<comment type="caution">
    <text evidence="3">The sequence shown here is derived from an EMBL/GenBank/DDBJ whole genome shotgun (WGS) entry which is preliminary data.</text>
</comment>
<gene>
    <name evidence="3" type="ORF">E2C06_00295</name>
</gene>
<organism evidence="3 4">
    <name type="scientific">Dankookia rubra</name>
    <dbReference type="NCBI Taxonomy" id="1442381"/>
    <lineage>
        <taxon>Bacteria</taxon>
        <taxon>Pseudomonadati</taxon>
        <taxon>Pseudomonadota</taxon>
        <taxon>Alphaproteobacteria</taxon>
        <taxon>Acetobacterales</taxon>
        <taxon>Roseomonadaceae</taxon>
        <taxon>Dankookia</taxon>
    </lineage>
</organism>
<protein>
    <submittedName>
        <fullName evidence="3">Uncharacterized protein</fullName>
    </submittedName>
</protein>
<evidence type="ECO:0000313" key="4">
    <source>
        <dbReference type="Proteomes" id="UP000295096"/>
    </source>
</evidence>
<dbReference type="OrthoDB" id="118340at2"/>
<dbReference type="AlphaFoldDB" id="A0A4R5QNZ9"/>
<dbReference type="EMBL" id="SMSJ01000001">
    <property type="protein sequence ID" value="TDH64421.1"/>
    <property type="molecule type" value="Genomic_DNA"/>
</dbReference>
<evidence type="ECO:0000256" key="1">
    <source>
        <dbReference type="SAM" id="MobiDB-lite"/>
    </source>
</evidence>
<dbReference type="Proteomes" id="UP000295096">
    <property type="component" value="Unassembled WGS sequence"/>
</dbReference>
<keyword evidence="4" id="KW-1185">Reference proteome</keyword>
<keyword evidence="2" id="KW-0472">Membrane</keyword>
<sequence length="237" mass="25818">MLIQTPDAAAPESERLTEAGSGQGRTSDVRGVIDNATPDRLYGWAWDFGHPAHRVRVVLRIGGETLAEARADGARPDLAKAGIGDGCHAFELPLRPEWRDRLAELAVVAFGDDGREYPIAVRLPRQSTPASNAMQRTMEGVIAEQRDLRRELVALRERTGQQDGERQAEVPAIDALQTRVQHLELWLTRLDTRLAELTVLAPPPAAAGIDPWQAVLYALLACISTGALAAATLRWLG</sequence>
<keyword evidence="2" id="KW-0812">Transmembrane</keyword>
<reference evidence="3 4" key="1">
    <citation type="journal article" date="2016" name="J. Microbiol.">
        <title>Dankookia rubra gen. nov., sp. nov., an alphaproteobacterium isolated from sediment of a shallow stream.</title>
        <authorList>
            <person name="Kim W.H."/>
            <person name="Kim D.H."/>
            <person name="Kang K."/>
            <person name="Ahn T.Y."/>
        </authorList>
    </citation>
    <scope>NUCLEOTIDE SEQUENCE [LARGE SCALE GENOMIC DNA]</scope>
    <source>
        <strain evidence="3 4">JCM30602</strain>
    </source>
</reference>
<keyword evidence="2" id="KW-1133">Transmembrane helix</keyword>
<feature type="transmembrane region" description="Helical" evidence="2">
    <location>
        <begin position="214"/>
        <end position="236"/>
    </location>
</feature>
<proteinExistence type="predicted"/>
<dbReference type="RefSeq" id="WP_133286577.1">
    <property type="nucleotide sequence ID" value="NZ_SMSJ01000001.1"/>
</dbReference>
<accession>A0A4R5QNZ9</accession>
<evidence type="ECO:0000313" key="3">
    <source>
        <dbReference type="EMBL" id="TDH64421.1"/>
    </source>
</evidence>
<feature type="region of interest" description="Disordered" evidence="1">
    <location>
        <begin position="1"/>
        <end position="31"/>
    </location>
</feature>